<feature type="transmembrane region" description="Helical" evidence="6">
    <location>
        <begin position="137"/>
        <end position="161"/>
    </location>
</feature>
<accession>A0A382IEU4</accession>
<sequence length="218" mass="23290">MNRSKSIFQDFLPIIISFGVGAVVLIFVGESPLEIYSLMLSEGFGSTRRIAATLSSATPLIFTAVATAVSFRSGVFNIGIEGAFILGGLAGAFVGFSMEMSNMLIHILFCLLAGILVGGVWLYLPAWLRANWKVDEVVTTLMLNFIAVAIATGLVNGPLLAKGAGNNMTPMIHESAELLKLLPPSTLHSGFLIGLFILILYGFFCSNSLFGFENKMVG</sequence>
<dbReference type="Pfam" id="PF02653">
    <property type="entry name" value="BPD_transp_2"/>
    <property type="match status" value="1"/>
</dbReference>
<keyword evidence="4 6" id="KW-1133">Transmembrane helix</keyword>
<keyword evidence="3 6" id="KW-0812">Transmembrane</keyword>
<proteinExistence type="predicted"/>
<evidence type="ECO:0000256" key="5">
    <source>
        <dbReference type="ARBA" id="ARBA00023136"/>
    </source>
</evidence>
<dbReference type="GO" id="GO:0005886">
    <property type="term" value="C:plasma membrane"/>
    <property type="evidence" value="ECO:0007669"/>
    <property type="project" value="UniProtKB-SubCell"/>
</dbReference>
<evidence type="ECO:0000256" key="1">
    <source>
        <dbReference type="ARBA" id="ARBA00004651"/>
    </source>
</evidence>
<evidence type="ECO:0000313" key="7">
    <source>
        <dbReference type="EMBL" id="SVB97809.1"/>
    </source>
</evidence>
<protein>
    <recommendedName>
        <fullName evidence="8">ABC transporter permease</fullName>
    </recommendedName>
</protein>
<feature type="non-terminal residue" evidence="7">
    <location>
        <position position="218"/>
    </location>
</feature>
<reference evidence="7" key="1">
    <citation type="submission" date="2018-05" db="EMBL/GenBank/DDBJ databases">
        <authorList>
            <person name="Lanie J.A."/>
            <person name="Ng W.-L."/>
            <person name="Kazmierczak K.M."/>
            <person name="Andrzejewski T.M."/>
            <person name="Davidsen T.M."/>
            <person name="Wayne K.J."/>
            <person name="Tettelin H."/>
            <person name="Glass J.I."/>
            <person name="Rusch D."/>
            <person name="Podicherti R."/>
            <person name="Tsui H.-C.T."/>
            <person name="Winkler M.E."/>
        </authorList>
    </citation>
    <scope>NUCLEOTIDE SEQUENCE</scope>
</reference>
<dbReference type="PANTHER" id="PTHR47089:SF1">
    <property type="entry name" value="GUANOSINE ABC TRANSPORTER PERMEASE PROTEIN NUPP"/>
    <property type="match status" value="1"/>
</dbReference>
<feature type="transmembrane region" description="Helical" evidence="6">
    <location>
        <begin position="49"/>
        <end position="71"/>
    </location>
</feature>
<keyword evidence="5 6" id="KW-0472">Membrane</keyword>
<dbReference type="CDD" id="cd06580">
    <property type="entry name" value="TM_PBP1_transp_TpRbsC_like"/>
    <property type="match status" value="1"/>
</dbReference>
<dbReference type="GO" id="GO:0022857">
    <property type="term" value="F:transmembrane transporter activity"/>
    <property type="evidence" value="ECO:0007669"/>
    <property type="project" value="InterPro"/>
</dbReference>
<name>A0A382IEU4_9ZZZZ</name>
<dbReference type="InterPro" id="IPR001851">
    <property type="entry name" value="ABC_transp_permease"/>
</dbReference>
<dbReference type="EMBL" id="UINC01066773">
    <property type="protein sequence ID" value="SVB97809.1"/>
    <property type="molecule type" value="Genomic_DNA"/>
</dbReference>
<dbReference type="AlphaFoldDB" id="A0A382IEU4"/>
<evidence type="ECO:0008006" key="8">
    <source>
        <dbReference type="Google" id="ProtNLM"/>
    </source>
</evidence>
<evidence type="ECO:0000256" key="2">
    <source>
        <dbReference type="ARBA" id="ARBA00022475"/>
    </source>
</evidence>
<feature type="transmembrane region" description="Helical" evidence="6">
    <location>
        <begin position="191"/>
        <end position="212"/>
    </location>
</feature>
<feature type="transmembrane region" description="Helical" evidence="6">
    <location>
        <begin position="12"/>
        <end position="29"/>
    </location>
</feature>
<gene>
    <name evidence="7" type="ORF">METZ01_LOCUS250663</name>
</gene>
<keyword evidence="2" id="KW-1003">Cell membrane</keyword>
<feature type="transmembrane region" description="Helical" evidence="6">
    <location>
        <begin position="104"/>
        <end position="125"/>
    </location>
</feature>
<evidence type="ECO:0000256" key="3">
    <source>
        <dbReference type="ARBA" id="ARBA00022692"/>
    </source>
</evidence>
<feature type="transmembrane region" description="Helical" evidence="6">
    <location>
        <begin position="78"/>
        <end position="98"/>
    </location>
</feature>
<comment type="subcellular location">
    <subcellularLocation>
        <location evidence="1">Cell membrane</location>
        <topology evidence="1">Multi-pass membrane protein</topology>
    </subcellularLocation>
</comment>
<dbReference type="PANTHER" id="PTHR47089">
    <property type="entry name" value="ABC TRANSPORTER, PERMEASE PROTEIN"/>
    <property type="match status" value="1"/>
</dbReference>
<evidence type="ECO:0000256" key="6">
    <source>
        <dbReference type="SAM" id="Phobius"/>
    </source>
</evidence>
<evidence type="ECO:0000256" key="4">
    <source>
        <dbReference type="ARBA" id="ARBA00022989"/>
    </source>
</evidence>
<organism evidence="7">
    <name type="scientific">marine metagenome</name>
    <dbReference type="NCBI Taxonomy" id="408172"/>
    <lineage>
        <taxon>unclassified sequences</taxon>
        <taxon>metagenomes</taxon>
        <taxon>ecological metagenomes</taxon>
    </lineage>
</organism>